<keyword evidence="8 10" id="KW-0413">Isomerase</keyword>
<feature type="binding site" evidence="10">
    <location>
        <begin position="120"/>
        <end position="127"/>
    </location>
    <ligand>
        <name>ATP</name>
        <dbReference type="ChEBI" id="CHEBI:30616"/>
    </ligand>
</feature>
<evidence type="ECO:0000313" key="14">
    <source>
        <dbReference type="Proteomes" id="UP000398389"/>
    </source>
</evidence>
<feature type="compositionally biased region" description="Basic and acidic residues" evidence="11">
    <location>
        <begin position="619"/>
        <end position="628"/>
    </location>
</feature>
<keyword evidence="14" id="KW-1185">Reference proteome</keyword>
<reference evidence="13 14" key="1">
    <citation type="submission" date="2019-09" db="EMBL/GenBank/DDBJ databases">
        <authorList>
            <person name="Brejova B."/>
        </authorList>
    </citation>
    <scope>NUCLEOTIDE SEQUENCE [LARGE SCALE GENOMIC DNA]</scope>
</reference>
<keyword evidence="2 10" id="KW-0227">DNA damage</keyword>
<dbReference type="GO" id="GO:0005634">
    <property type="term" value="C:nucleus"/>
    <property type="evidence" value="ECO:0007669"/>
    <property type="project" value="UniProtKB-SubCell"/>
</dbReference>
<sequence length="647" mass="72222">MSRPWMTSKSGFSETPSDVKPSLKTAWDDDPEDYKNLFNISSVQSSLSSTPQIKPASQTKRKSPWSPGSSSRPKKLKRQQSLKETLPVALKNTTPFIGLSKEQRKVLELAKTGKSIFFTGAAGTGKSFLLSHIIEALKKRFKPQGNFPAVQVTSSTGLAAISIGGTTLHRFAGIGLGDSSPRHLAERINRTKTTKERWKSTRVLIIDEISMVDGVLFTKIEEIARLVRGSDDPFGGIQLIVTGDFFQLPPINKKSKASFAFETEAWTRCISHSLVLEEVFRQKGDSRFIDILNAMRRGLLTKEMKDTLQKLSRPITYPDGLEPTELYAIREDVAKSNARRLKQLKGIRYIYSQSDKNVANMDPIRIDKLFNDAATISPSLELCVDCQVMVTRNLPELKLANGTLGRIIGFVSGDRYKEISINAMNRNINENSPEFERMVIAGQAQMETKMRVQTMNSFVKMQANNTIVSISCAGAAFRADSNLENMNSLADIFSTMLPLPIVRFSLDPYGIETYTTAVPPFRYDLILPPSVAERRSNPEVISRTQIPLVHSWAMSIHKAQGQTLPRVKVDLGRIFENGHAYVAISRATSMDSLQISNFCPEKVTVNTTVANFYRKMKEQAEKQNEVKKPQQPTITYSVSVDADDGFD</sequence>
<dbReference type="Gene3D" id="3.40.50.300">
    <property type="entry name" value="P-loop containing nucleotide triphosphate hydrolases"/>
    <property type="match status" value="2"/>
</dbReference>
<dbReference type="InterPro" id="IPR051055">
    <property type="entry name" value="PIF1_helicase"/>
</dbReference>
<evidence type="ECO:0000256" key="8">
    <source>
        <dbReference type="ARBA" id="ARBA00023235"/>
    </source>
</evidence>
<evidence type="ECO:0000256" key="4">
    <source>
        <dbReference type="ARBA" id="ARBA00022806"/>
    </source>
</evidence>
<dbReference type="GO" id="GO:0005524">
    <property type="term" value="F:ATP binding"/>
    <property type="evidence" value="ECO:0007669"/>
    <property type="project" value="UniProtKB-UniRule"/>
</dbReference>
<keyword evidence="3 10" id="KW-0378">Hydrolase</keyword>
<dbReference type="SUPFAM" id="SSF52540">
    <property type="entry name" value="P-loop containing nucleoside triphosphate hydrolases"/>
    <property type="match status" value="2"/>
</dbReference>
<keyword evidence="1 10" id="KW-0547">Nucleotide-binding</keyword>
<dbReference type="GO" id="GO:0005739">
    <property type="term" value="C:mitochondrion"/>
    <property type="evidence" value="ECO:0007669"/>
    <property type="project" value="UniProtKB-SubCell"/>
</dbReference>
<evidence type="ECO:0000256" key="9">
    <source>
        <dbReference type="ARBA" id="ARBA00023242"/>
    </source>
</evidence>
<dbReference type="GO" id="GO:0043139">
    <property type="term" value="F:5'-3' DNA helicase activity"/>
    <property type="evidence" value="ECO:0007669"/>
    <property type="project" value="UniProtKB-UniRule"/>
</dbReference>
<dbReference type="EC" id="5.6.2.3" evidence="10"/>
<dbReference type="GO" id="GO:0016887">
    <property type="term" value="F:ATP hydrolysis activity"/>
    <property type="evidence" value="ECO:0007669"/>
    <property type="project" value="RHEA"/>
</dbReference>
<evidence type="ECO:0000256" key="5">
    <source>
        <dbReference type="ARBA" id="ARBA00022840"/>
    </source>
</evidence>
<evidence type="ECO:0000259" key="12">
    <source>
        <dbReference type="SMART" id="SM00382"/>
    </source>
</evidence>
<dbReference type="AlphaFoldDB" id="A0A5E8B6K8"/>
<comment type="catalytic activity">
    <reaction evidence="10">
        <text>ATP + H2O = ADP + phosphate + H(+)</text>
        <dbReference type="Rhea" id="RHEA:13065"/>
        <dbReference type="ChEBI" id="CHEBI:15377"/>
        <dbReference type="ChEBI" id="CHEBI:15378"/>
        <dbReference type="ChEBI" id="CHEBI:30616"/>
        <dbReference type="ChEBI" id="CHEBI:43474"/>
        <dbReference type="ChEBI" id="CHEBI:456216"/>
        <dbReference type="EC" id="5.6.2.3"/>
    </reaction>
</comment>
<evidence type="ECO:0000313" key="13">
    <source>
        <dbReference type="EMBL" id="VVT44896.1"/>
    </source>
</evidence>
<dbReference type="CDD" id="cd18037">
    <property type="entry name" value="DEXSc_Pif1_like"/>
    <property type="match status" value="1"/>
</dbReference>
<evidence type="ECO:0000256" key="2">
    <source>
        <dbReference type="ARBA" id="ARBA00022763"/>
    </source>
</evidence>
<dbReference type="HAMAP" id="MF_03176">
    <property type="entry name" value="PIF1"/>
    <property type="match status" value="1"/>
</dbReference>
<comment type="function">
    <text evidence="10">DNA-dependent ATPase and 5'-3' DNA helicase required for the maintenance of both mitochondrial and nuclear genome stability.</text>
</comment>
<dbReference type="GO" id="GO:0006281">
    <property type="term" value="P:DNA repair"/>
    <property type="evidence" value="ECO:0007669"/>
    <property type="project" value="UniProtKB-UniRule"/>
</dbReference>
<comment type="subcellular location">
    <subcellularLocation>
        <location evidence="10">Nucleus</location>
    </subcellularLocation>
    <subcellularLocation>
        <location evidence="10">Mitochondrion</location>
    </subcellularLocation>
</comment>
<evidence type="ECO:0000256" key="10">
    <source>
        <dbReference type="HAMAP-Rule" id="MF_03176"/>
    </source>
</evidence>
<accession>A0A5E8B6K8</accession>
<dbReference type="InterPro" id="IPR010285">
    <property type="entry name" value="DNA_helicase_pif1-like_DEAD"/>
</dbReference>
<protein>
    <recommendedName>
        <fullName evidence="10">ATP-dependent DNA helicase PIF1</fullName>
        <ecNumber evidence="10">5.6.2.3</ecNumber>
    </recommendedName>
    <alternativeName>
        <fullName evidence="10">DNA 5'-3' helicase PIF1</fullName>
    </alternativeName>
    <alternativeName>
        <fullName evidence="10">DNA repair and recombination helicase PIF1</fullName>
    </alternativeName>
</protein>
<evidence type="ECO:0000256" key="1">
    <source>
        <dbReference type="ARBA" id="ARBA00022741"/>
    </source>
</evidence>
<dbReference type="PANTHER" id="PTHR47642">
    <property type="entry name" value="ATP-DEPENDENT DNA HELICASE"/>
    <property type="match status" value="1"/>
</dbReference>
<dbReference type="GO" id="GO:0006310">
    <property type="term" value="P:DNA recombination"/>
    <property type="evidence" value="ECO:0007669"/>
    <property type="project" value="UniProtKB-UniRule"/>
</dbReference>
<keyword evidence="6 10" id="KW-0238">DNA-binding</keyword>
<feature type="domain" description="AAA+ ATPase" evidence="12">
    <location>
        <begin position="112"/>
        <end position="414"/>
    </location>
</feature>
<dbReference type="GO" id="GO:0003677">
    <property type="term" value="F:DNA binding"/>
    <property type="evidence" value="ECO:0007669"/>
    <property type="project" value="UniProtKB-KW"/>
</dbReference>
<feature type="DNA-binding region" evidence="10">
    <location>
        <begin position="579"/>
        <end position="598"/>
    </location>
</feature>
<keyword evidence="10" id="KW-0496">Mitochondrion</keyword>
<keyword evidence="4 10" id="KW-0347">Helicase</keyword>
<comment type="subunit">
    <text evidence="10">Monomer.</text>
</comment>
<dbReference type="GO" id="GO:0000723">
    <property type="term" value="P:telomere maintenance"/>
    <property type="evidence" value="ECO:0007669"/>
    <property type="project" value="InterPro"/>
</dbReference>
<keyword evidence="10" id="KW-0233">DNA recombination</keyword>
<evidence type="ECO:0000256" key="6">
    <source>
        <dbReference type="ARBA" id="ARBA00023125"/>
    </source>
</evidence>
<dbReference type="InterPro" id="IPR027417">
    <property type="entry name" value="P-loop_NTPase"/>
</dbReference>
<dbReference type="Proteomes" id="UP000398389">
    <property type="component" value="Unassembled WGS sequence"/>
</dbReference>
<evidence type="ECO:0000256" key="11">
    <source>
        <dbReference type="SAM" id="MobiDB-lite"/>
    </source>
</evidence>
<keyword evidence="7 10" id="KW-0234">DNA repair</keyword>
<dbReference type="InterPro" id="IPR048293">
    <property type="entry name" value="PIF1_RRM3_pfh1"/>
</dbReference>
<feature type="compositionally biased region" description="Polar residues" evidence="11">
    <location>
        <begin position="1"/>
        <end position="16"/>
    </location>
</feature>
<feature type="region of interest" description="Disordered" evidence="11">
    <location>
        <begin position="619"/>
        <end position="647"/>
    </location>
</feature>
<dbReference type="EMBL" id="CABVLU010000001">
    <property type="protein sequence ID" value="VVT44896.1"/>
    <property type="molecule type" value="Genomic_DNA"/>
</dbReference>
<feature type="region of interest" description="Disordered" evidence="11">
    <location>
        <begin position="1"/>
        <end position="29"/>
    </location>
</feature>
<comment type="similarity">
    <text evidence="10">Belongs to the helicase family. PIF1 subfamily.</text>
</comment>
<dbReference type="InterPro" id="IPR003593">
    <property type="entry name" value="AAA+_ATPase"/>
</dbReference>
<keyword evidence="5 10" id="KW-0067">ATP-binding</keyword>
<evidence type="ECO:0000256" key="3">
    <source>
        <dbReference type="ARBA" id="ARBA00022801"/>
    </source>
</evidence>
<dbReference type="CDD" id="cd18809">
    <property type="entry name" value="SF1_C_RecD"/>
    <property type="match status" value="1"/>
</dbReference>
<gene>
    <name evidence="10" type="primary">PIF1</name>
    <name evidence="13" type="ORF">SAPINGB_P000570</name>
</gene>
<feature type="region of interest" description="Disordered" evidence="11">
    <location>
        <begin position="43"/>
        <end position="82"/>
    </location>
</feature>
<name>A0A5E8B6K8_9ASCO</name>
<comment type="cofactor">
    <cofactor evidence="10">
        <name>Mg(2+)</name>
        <dbReference type="ChEBI" id="CHEBI:18420"/>
    </cofactor>
</comment>
<evidence type="ECO:0000256" key="7">
    <source>
        <dbReference type="ARBA" id="ARBA00023204"/>
    </source>
</evidence>
<proteinExistence type="inferred from homology"/>
<dbReference type="SMART" id="SM00382">
    <property type="entry name" value="AAA"/>
    <property type="match status" value="1"/>
</dbReference>
<dbReference type="PANTHER" id="PTHR47642:SF5">
    <property type="entry name" value="ATP-DEPENDENT DNA HELICASE"/>
    <property type="match status" value="1"/>
</dbReference>
<organism evidence="13 14">
    <name type="scientific">Magnusiomyces paraingens</name>
    <dbReference type="NCBI Taxonomy" id="2606893"/>
    <lineage>
        <taxon>Eukaryota</taxon>
        <taxon>Fungi</taxon>
        <taxon>Dikarya</taxon>
        <taxon>Ascomycota</taxon>
        <taxon>Saccharomycotina</taxon>
        <taxon>Dipodascomycetes</taxon>
        <taxon>Dipodascales</taxon>
        <taxon>Dipodascaceae</taxon>
        <taxon>Magnusiomyces</taxon>
    </lineage>
</organism>
<keyword evidence="9 10" id="KW-0539">Nucleus</keyword>
<dbReference type="Pfam" id="PF05970">
    <property type="entry name" value="PIF1"/>
    <property type="match status" value="1"/>
</dbReference>
<dbReference type="OrthoDB" id="432234at2759"/>